<comment type="similarity">
    <text evidence="1">Belongs to the ParB family.</text>
</comment>
<dbReference type="SUPFAM" id="SSF110849">
    <property type="entry name" value="ParB/Sulfiredoxin"/>
    <property type="match status" value="1"/>
</dbReference>
<dbReference type="PANTHER" id="PTHR33375">
    <property type="entry name" value="CHROMOSOME-PARTITIONING PROTEIN PARB-RELATED"/>
    <property type="match status" value="1"/>
</dbReference>
<evidence type="ECO:0000256" key="5">
    <source>
        <dbReference type="SAM" id="MobiDB-lite"/>
    </source>
</evidence>
<dbReference type="CDD" id="cd16393">
    <property type="entry name" value="SPO0J_N"/>
    <property type="match status" value="1"/>
</dbReference>
<dbReference type="InterPro" id="IPR036086">
    <property type="entry name" value="ParB/Sulfiredoxin_sf"/>
</dbReference>
<evidence type="ECO:0000313" key="7">
    <source>
        <dbReference type="EMBL" id="AXC48933.1"/>
    </source>
</evidence>
<dbReference type="AlphaFoldDB" id="A0A344PHS8"/>
<accession>A0A344PHS8</accession>
<evidence type="ECO:0000256" key="4">
    <source>
        <dbReference type="ARBA" id="ARBA00025472"/>
    </source>
</evidence>
<dbReference type="Gene3D" id="3.90.1530.30">
    <property type="match status" value="1"/>
</dbReference>
<dbReference type="InterPro" id="IPR050336">
    <property type="entry name" value="Chromosome_partition/occlusion"/>
</dbReference>
<reference evidence="8" key="1">
    <citation type="submission" date="2018-07" db="EMBL/GenBank/DDBJ databases">
        <title>Genome sequencing of Paracoccus sp. SC2-6.</title>
        <authorList>
            <person name="Heo J."/>
            <person name="Kim S.-J."/>
            <person name="Kwon S.-W."/>
        </authorList>
    </citation>
    <scope>NUCLEOTIDE SEQUENCE [LARGE SCALE GENOMIC DNA]</scope>
    <source>
        <strain evidence="8">SC2-6</strain>
    </source>
</reference>
<evidence type="ECO:0000256" key="1">
    <source>
        <dbReference type="ARBA" id="ARBA00006295"/>
    </source>
</evidence>
<proteinExistence type="inferred from homology"/>
<dbReference type="FunFam" id="1.10.10.2830:FF:000001">
    <property type="entry name" value="Chromosome partitioning protein ParB"/>
    <property type="match status" value="1"/>
</dbReference>
<dbReference type="Pfam" id="PF02195">
    <property type="entry name" value="ParB_N"/>
    <property type="match status" value="1"/>
</dbReference>
<keyword evidence="8" id="KW-1185">Reference proteome</keyword>
<keyword evidence="3" id="KW-0238">DNA-binding</keyword>
<dbReference type="SUPFAM" id="SSF109709">
    <property type="entry name" value="KorB DNA-binding domain-like"/>
    <property type="match status" value="1"/>
</dbReference>
<evidence type="ECO:0000256" key="2">
    <source>
        <dbReference type="ARBA" id="ARBA00022829"/>
    </source>
</evidence>
<dbReference type="InterPro" id="IPR004437">
    <property type="entry name" value="ParB/RepB/Spo0J"/>
</dbReference>
<dbReference type="PANTHER" id="PTHR33375:SF1">
    <property type="entry name" value="CHROMOSOME-PARTITIONING PROTEIN PARB-RELATED"/>
    <property type="match status" value="1"/>
</dbReference>
<evidence type="ECO:0000313" key="8">
    <source>
        <dbReference type="Proteomes" id="UP000252023"/>
    </source>
</evidence>
<dbReference type="GO" id="GO:0003677">
    <property type="term" value="F:DNA binding"/>
    <property type="evidence" value="ECO:0007669"/>
    <property type="project" value="UniProtKB-KW"/>
</dbReference>
<dbReference type="FunFam" id="3.90.1530.30:FF:000001">
    <property type="entry name" value="Chromosome partitioning protein ParB"/>
    <property type="match status" value="1"/>
</dbReference>
<dbReference type="SMART" id="SM00470">
    <property type="entry name" value="ParB"/>
    <property type="match status" value="1"/>
</dbReference>
<sequence length="292" mass="31903">MASVKPERRGLGRGLTALMADLGSDATDATSTPAHRSVPIEQVVPNPDQPRRRFAPEALDELAASIRSRGILQPLIVRPHGEDGALYQIVAGERRWRAAQQAQLHDVPVIIREFTDAEVAEVALIENIQRADLSAVEEAAAFRQLMDRFGHTQEQLAEALHKSRSHVANQLRLLTLPDAVQDMVREGTLTAGHARALVTAKDPAALARRVIERGLSVREVEQLAQGARKSTNPSQVKRDKDADTRALEGDLSATLKMRVRIEHAGQDGGKLSVTYRDLEQLDRLCALLGGTA</sequence>
<dbReference type="OrthoDB" id="9802051at2"/>
<dbReference type="InterPro" id="IPR041468">
    <property type="entry name" value="HTH_ParB/Spo0J"/>
</dbReference>
<feature type="region of interest" description="Disordered" evidence="5">
    <location>
        <begin position="222"/>
        <end position="242"/>
    </location>
</feature>
<evidence type="ECO:0000259" key="6">
    <source>
        <dbReference type="SMART" id="SM00470"/>
    </source>
</evidence>
<dbReference type="GO" id="GO:0005694">
    <property type="term" value="C:chromosome"/>
    <property type="evidence" value="ECO:0007669"/>
    <property type="project" value="TreeGrafter"/>
</dbReference>
<dbReference type="KEGG" id="pars:DRW48_03760"/>
<dbReference type="Gene3D" id="1.10.10.2830">
    <property type="match status" value="1"/>
</dbReference>
<dbReference type="InterPro" id="IPR003115">
    <property type="entry name" value="ParB_N"/>
</dbReference>
<dbReference type="EMBL" id="CP030918">
    <property type="protein sequence ID" value="AXC48933.1"/>
    <property type="molecule type" value="Genomic_DNA"/>
</dbReference>
<dbReference type="Pfam" id="PF23552">
    <property type="entry name" value="ParB_C"/>
    <property type="match status" value="1"/>
</dbReference>
<dbReference type="InterPro" id="IPR057240">
    <property type="entry name" value="ParB_dimer_C"/>
</dbReference>
<keyword evidence="2" id="KW-0159">Chromosome partition</keyword>
<dbReference type="RefSeq" id="WP_114075252.1">
    <property type="nucleotide sequence ID" value="NZ_CP030918.1"/>
</dbReference>
<protein>
    <submittedName>
        <fullName evidence="7">ParB/RepB/Spo0J family partition protein</fullName>
    </submittedName>
</protein>
<evidence type="ECO:0000256" key="3">
    <source>
        <dbReference type="ARBA" id="ARBA00023125"/>
    </source>
</evidence>
<organism evidence="7 8">
    <name type="scientific">Paracoccus suum</name>
    <dbReference type="NCBI Taxonomy" id="2259340"/>
    <lineage>
        <taxon>Bacteria</taxon>
        <taxon>Pseudomonadati</taxon>
        <taxon>Pseudomonadota</taxon>
        <taxon>Alphaproteobacteria</taxon>
        <taxon>Rhodobacterales</taxon>
        <taxon>Paracoccaceae</taxon>
        <taxon>Paracoccus</taxon>
    </lineage>
</organism>
<dbReference type="GO" id="GO:0007059">
    <property type="term" value="P:chromosome segregation"/>
    <property type="evidence" value="ECO:0007669"/>
    <property type="project" value="UniProtKB-KW"/>
</dbReference>
<dbReference type="Pfam" id="PF17762">
    <property type="entry name" value="HTH_ParB"/>
    <property type="match status" value="1"/>
</dbReference>
<dbReference type="NCBIfam" id="TIGR00180">
    <property type="entry name" value="parB_part"/>
    <property type="match status" value="1"/>
</dbReference>
<feature type="domain" description="ParB-like N-terminal" evidence="6">
    <location>
        <begin position="36"/>
        <end position="128"/>
    </location>
</feature>
<gene>
    <name evidence="7" type="ORF">DRW48_03760</name>
</gene>
<name>A0A344PHS8_9RHOB</name>
<dbReference type="Proteomes" id="UP000252023">
    <property type="component" value="Chromosome"/>
</dbReference>
<comment type="function">
    <text evidence="4">Involved in chromosome partition. Localize to both poles of the predivisional cell following completion of DNA replication. Binds to the DNA origin of replication.</text>
</comment>